<name>A0A1S3YZQ8_TOBAC</name>
<reference evidence="2" key="1">
    <citation type="submission" date="2025-08" db="UniProtKB">
        <authorList>
            <consortium name="RefSeq"/>
        </authorList>
    </citation>
    <scope>IDENTIFICATION</scope>
</reference>
<dbReference type="PaxDb" id="4097-A0A1S3YZQ8"/>
<protein>
    <submittedName>
        <fullName evidence="2">Uncharacterized protein</fullName>
    </submittedName>
</protein>
<dbReference type="OrthoDB" id="1306244at2759"/>
<sequence>MHELSVNVGRLISDAMVNYWIKLDCECLYFSLTITHLAYLFDVDLSGLPKTENSYFIGSHFLHSLRPPTGPNQVEQEQMLVDSRDQAENEPEQPLNSEVGTTPTILVPDILVVVALMLQV</sequence>
<accession>A0A1S3YZQ8</accession>
<gene>
    <name evidence="2" type="primary">LOC107781487</name>
</gene>
<evidence type="ECO:0000256" key="1">
    <source>
        <dbReference type="SAM" id="MobiDB-lite"/>
    </source>
</evidence>
<dbReference type="AlphaFoldDB" id="A0A1S3YZQ8"/>
<organism evidence="2">
    <name type="scientific">Nicotiana tabacum</name>
    <name type="common">Common tobacco</name>
    <dbReference type="NCBI Taxonomy" id="4097"/>
    <lineage>
        <taxon>Eukaryota</taxon>
        <taxon>Viridiplantae</taxon>
        <taxon>Streptophyta</taxon>
        <taxon>Embryophyta</taxon>
        <taxon>Tracheophyta</taxon>
        <taxon>Spermatophyta</taxon>
        <taxon>Magnoliopsida</taxon>
        <taxon>eudicotyledons</taxon>
        <taxon>Gunneridae</taxon>
        <taxon>Pentapetalae</taxon>
        <taxon>asterids</taxon>
        <taxon>lamiids</taxon>
        <taxon>Solanales</taxon>
        <taxon>Solanaceae</taxon>
        <taxon>Nicotianoideae</taxon>
        <taxon>Nicotianeae</taxon>
        <taxon>Nicotiana</taxon>
    </lineage>
</organism>
<evidence type="ECO:0000313" key="2">
    <source>
        <dbReference type="RefSeq" id="XP_016457679.1"/>
    </source>
</evidence>
<proteinExistence type="predicted"/>
<dbReference type="KEGG" id="nta:107781487"/>
<feature type="region of interest" description="Disordered" evidence="1">
    <location>
        <begin position="67"/>
        <end position="100"/>
    </location>
</feature>
<dbReference type="RefSeq" id="XP_016457679.1">
    <property type="nucleotide sequence ID" value="XM_016602193.1"/>
</dbReference>